<dbReference type="Pfam" id="PF00350">
    <property type="entry name" value="Dynamin_N"/>
    <property type="match status" value="1"/>
</dbReference>
<dbReference type="AlphaFoldDB" id="A0A7S4CZU1"/>
<organism evidence="7">
    <name type="scientific">Eutreptiella gymnastica</name>
    <dbReference type="NCBI Taxonomy" id="73025"/>
    <lineage>
        <taxon>Eukaryota</taxon>
        <taxon>Discoba</taxon>
        <taxon>Euglenozoa</taxon>
        <taxon>Euglenida</taxon>
        <taxon>Spirocuta</taxon>
        <taxon>Euglenophyceae</taxon>
        <taxon>Eutreptiales</taxon>
        <taxon>Eutreptiaceae</taxon>
        <taxon>Eutreptiella</taxon>
    </lineage>
</organism>
<dbReference type="GO" id="GO:0051646">
    <property type="term" value="P:mitochondrion localization"/>
    <property type="evidence" value="ECO:0007669"/>
    <property type="project" value="TreeGrafter"/>
</dbReference>
<keyword evidence="2" id="KW-0547">Nucleotide-binding</keyword>
<reference evidence="7" key="1">
    <citation type="submission" date="2021-01" db="EMBL/GenBank/DDBJ databases">
        <authorList>
            <person name="Corre E."/>
            <person name="Pelletier E."/>
            <person name="Niang G."/>
            <person name="Scheremetjew M."/>
            <person name="Finn R."/>
            <person name="Kale V."/>
            <person name="Holt S."/>
            <person name="Cochrane G."/>
            <person name="Meng A."/>
            <person name="Brown T."/>
            <person name="Cohen L."/>
        </authorList>
    </citation>
    <scope>NUCLEOTIDE SEQUENCE</scope>
    <source>
        <strain evidence="7">CCMP1594</strain>
    </source>
</reference>
<dbReference type="PANTHER" id="PTHR10465:SF0">
    <property type="entry name" value="SARCALUMENIN"/>
    <property type="match status" value="1"/>
</dbReference>
<name>A0A7S4CZU1_9EUGL</name>
<evidence type="ECO:0000313" key="7">
    <source>
        <dbReference type="EMBL" id="CAE0811460.1"/>
    </source>
</evidence>
<protein>
    <recommendedName>
        <fullName evidence="6">Dynamin N-terminal domain-containing protein</fullName>
    </recommendedName>
</protein>
<evidence type="ECO:0000256" key="4">
    <source>
        <dbReference type="ARBA" id="ARBA00023134"/>
    </source>
</evidence>
<accession>A0A7S4CZU1</accession>
<feature type="domain" description="Dynamin N-terminal" evidence="6">
    <location>
        <begin position="71"/>
        <end position="241"/>
    </location>
</feature>
<evidence type="ECO:0000256" key="2">
    <source>
        <dbReference type="ARBA" id="ARBA00022741"/>
    </source>
</evidence>
<dbReference type="PANTHER" id="PTHR10465">
    <property type="entry name" value="TRANSMEMBRANE GTPASE FZO1"/>
    <property type="match status" value="1"/>
</dbReference>
<evidence type="ECO:0000256" key="3">
    <source>
        <dbReference type="ARBA" id="ARBA00022801"/>
    </source>
</evidence>
<gene>
    <name evidence="7" type="ORF">EGYM00163_LOCUS22608</name>
</gene>
<keyword evidence="4" id="KW-0342">GTP-binding</keyword>
<dbReference type="InterPro" id="IPR027094">
    <property type="entry name" value="Mitofusin_fam"/>
</dbReference>
<dbReference type="SUPFAM" id="SSF52540">
    <property type="entry name" value="P-loop containing nucleoside triphosphate hydrolases"/>
    <property type="match status" value="1"/>
</dbReference>
<dbReference type="EMBL" id="HBJA01064052">
    <property type="protein sequence ID" value="CAE0811460.1"/>
    <property type="molecule type" value="Transcribed_RNA"/>
</dbReference>
<dbReference type="GO" id="GO:0005741">
    <property type="term" value="C:mitochondrial outer membrane"/>
    <property type="evidence" value="ECO:0007669"/>
    <property type="project" value="TreeGrafter"/>
</dbReference>
<dbReference type="InterPro" id="IPR045063">
    <property type="entry name" value="Dynamin_N"/>
</dbReference>
<dbReference type="Gene3D" id="3.40.50.300">
    <property type="entry name" value="P-loop containing nucleotide triphosphate hydrolases"/>
    <property type="match status" value="1"/>
</dbReference>
<sequence>MVEAAAPSLSKAEYNAYYNKIGKFLQDWIPIIGAEKPQADTNPFLLEAERGFNIVAHKHQTKCFNVALVALCKSGKSTFLNAMMGRDFLPSHNVPETACIVRVKHNPHCAQGRLFLNKGACVQGRDVCATLRKINSQARETNEAPPEMILEAPLVALSGKSFEGCQTSFDVSDTPGPNEAGTDAVRPQVEALMNHADVILYILDYSKLKTEEEAQILQKMRSMRPDLIKDITNRLFVVVNKMDLVKKRHGLDHHTTKKYVADMFAEVMPELGIVPERVLPVSAERALLSRQILNNTASQSVREDSCELMFGQDWDEQDIDDEKMAVGAERLLAKSCFTEMESEVLSFLFEHQATIFISSLIGDTLRHLYIFNNYLHTTKAAMLKRSNENWIKQLKRDLESIKTEFEYTLKSFSDTTLLMQKWVEDQFARFAFDMQNYVDTILASEADVMKVHTSVDEHKAALEAVNARVAEQLMQKFFEFRKDLELAAFHRQQDVFQKLAKKLHPFLEQVGTVVGKLLSIEGELIATEMQFPAITVESFRLNIDRSISALLVAKTSLYHLIKGWCTSGGLVLDSDTQYHTNISQLKQMWVDKIKDNTNYTIQTAKLLVGEKVKDSLKQAQQYLEHYISGYTQSVENAINEASKTEERRKARMAQLMDLIEKEKSAITMLREMEAESKMGFGHARPDSSAQ</sequence>
<keyword evidence="3" id="KW-0378">Hydrolase</keyword>
<evidence type="ECO:0000256" key="5">
    <source>
        <dbReference type="ARBA" id="ARBA00023136"/>
    </source>
</evidence>
<keyword evidence="5" id="KW-0472">Membrane</keyword>
<comment type="subcellular location">
    <subcellularLocation>
        <location evidence="1">Membrane</location>
    </subcellularLocation>
</comment>
<dbReference type="InterPro" id="IPR027417">
    <property type="entry name" value="P-loop_NTPase"/>
</dbReference>
<evidence type="ECO:0000259" key="6">
    <source>
        <dbReference type="Pfam" id="PF00350"/>
    </source>
</evidence>
<dbReference type="GO" id="GO:0003924">
    <property type="term" value="F:GTPase activity"/>
    <property type="evidence" value="ECO:0007669"/>
    <property type="project" value="InterPro"/>
</dbReference>
<evidence type="ECO:0000256" key="1">
    <source>
        <dbReference type="ARBA" id="ARBA00004370"/>
    </source>
</evidence>
<proteinExistence type="predicted"/>
<dbReference type="GO" id="GO:0008053">
    <property type="term" value="P:mitochondrial fusion"/>
    <property type="evidence" value="ECO:0007669"/>
    <property type="project" value="TreeGrafter"/>
</dbReference>
<dbReference type="GO" id="GO:0005525">
    <property type="term" value="F:GTP binding"/>
    <property type="evidence" value="ECO:0007669"/>
    <property type="project" value="UniProtKB-KW"/>
</dbReference>